<sequence length="93" mass="10916">MYDSNQNLIESVEATLAKPDEYIEILIESTSSYCYVNGMEELHKVDGEEYRTCFNIDGGTGNYYLTFTFSNSIVEWDEYSGEAWYEHPKWKKK</sequence>
<gene>
    <name evidence="1" type="ORF">NE695_06180</name>
</gene>
<organism evidence="1 2">
    <name type="scientific">Neglectibacter timonensis</name>
    <dbReference type="NCBI Taxonomy" id="1776382"/>
    <lineage>
        <taxon>Bacteria</taxon>
        <taxon>Bacillati</taxon>
        <taxon>Bacillota</taxon>
        <taxon>Clostridia</taxon>
        <taxon>Eubacteriales</taxon>
        <taxon>Oscillospiraceae</taxon>
        <taxon>Neglectibacter</taxon>
    </lineage>
</organism>
<comment type="caution">
    <text evidence="1">The sequence shown here is derived from an EMBL/GenBank/DDBJ whole genome shotgun (WGS) entry which is preliminary data.</text>
</comment>
<dbReference type="EMBL" id="JANFZH010000010">
    <property type="protein sequence ID" value="MCQ4839504.1"/>
    <property type="molecule type" value="Genomic_DNA"/>
</dbReference>
<dbReference type="RefSeq" id="WP_256294325.1">
    <property type="nucleotide sequence ID" value="NZ_JANFZG010000011.1"/>
</dbReference>
<name>A0ABT1RXU2_9FIRM</name>
<accession>A0ABT1RXU2</accession>
<evidence type="ECO:0000313" key="1">
    <source>
        <dbReference type="EMBL" id="MCQ4839504.1"/>
    </source>
</evidence>
<proteinExistence type="predicted"/>
<dbReference type="Proteomes" id="UP001524473">
    <property type="component" value="Unassembled WGS sequence"/>
</dbReference>
<reference evidence="1 2" key="1">
    <citation type="submission" date="2022-06" db="EMBL/GenBank/DDBJ databases">
        <title>Isolation of gut microbiota from human fecal samples.</title>
        <authorList>
            <person name="Pamer E.G."/>
            <person name="Barat B."/>
            <person name="Waligurski E."/>
            <person name="Medina S."/>
            <person name="Paddock L."/>
            <person name="Mostad J."/>
        </authorList>
    </citation>
    <scope>NUCLEOTIDE SEQUENCE [LARGE SCALE GENOMIC DNA]</scope>
    <source>
        <strain evidence="1 2">DFI.9.73</strain>
    </source>
</reference>
<protein>
    <submittedName>
        <fullName evidence="1">Uncharacterized protein</fullName>
    </submittedName>
</protein>
<evidence type="ECO:0000313" key="2">
    <source>
        <dbReference type="Proteomes" id="UP001524473"/>
    </source>
</evidence>
<keyword evidence="2" id="KW-1185">Reference proteome</keyword>